<feature type="signal peptide" evidence="2">
    <location>
        <begin position="1"/>
        <end position="25"/>
    </location>
</feature>
<feature type="chain" id="PRO_5024982431" description="ATP-binding protein" evidence="2">
    <location>
        <begin position="26"/>
        <end position="100"/>
    </location>
</feature>
<keyword evidence="2" id="KW-0732">Signal</keyword>
<accession>A0A5Q0LGZ2</accession>
<evidence type="ECO:0000313" key="3">
    <source>
        <dbReference type="EMBL" id="QFZ76278.1"/>
    </source>
</evidence>
<feature type="compositionally biased region" description="Low complexity" evidence="1">
    <location>
        <begin position="86"/>
        <end position="100"/>
    </location>
</feature>
<evidence type="ECO:0008006" key="5">
    <source>
        <dbReference type="Google" id="ProtNLM"/>
    </source>
</evidence>
<dbReference type="AlphaFoldDB" id="A0A5Q0LGZ2"/>
<sequence length="100" mass="9858">MKSLKAAAVVAGSMVIAGAAAPAFAAGASDLTPSSLNGALDTITSQRSLSLKDVQPLQHQSDTLDSEKKGSVLNSLNGTTKTLNSAGGPAQLLGGLPLQG</sequence>
<keyword evidence="4" id="KW-1185">Reference proteome</keyword>
<dbReference type="Proteomes" id="UP000326179">
    <property type="component" value="Chromosome"/>
</dbReference>
<name>A0A5Q0LGZ2_9ACTN</name>
<evidence type="ECO:0000313" key="4">
    <source>
        <dbReference type="Proteomes" id="UP000326179"/>
    </source>
</evidence>
<evidence type="ECO:0000256" key="2">
    <source>
        <dbReference type="SAM" id="SignalP"/>
    </source>
</evidence>
<dbReference type="EMBL" id="CP045643">
    <property type="protein sequence ID" value="QFZ76278.1"/>
    <property type="molecule type" value="Genomic_DNA"/>
</dbReference>
<dbReference type="RefSeq" id="WP_153290518.1">
    <property type="nucleotide sequence ID" value="NZ_CP045643.1"/>
</dbReference>
<protein>
    <recommendedName>
        <fullName evidence="5">ATP-binding protein</fullName>
    </recommendedName>
</protein>
<feature type="region of interest" description="Disordered" evidence="1">
    <location>
        <begin position="51"/>
        <end position="100"/>
    </location>
</feature>
<organism evidence="3 4">
    <name type="scientific">Streptomyces fagopyri</name>
    <dbReference type="NCBI Taxonomy" id="2662397"/>
    <lineage>
        <taxon>Bacteria</taxon>
        <taxon>Bacillati</taxon>
        <taxon>Actinomycetota</taxon>
        <taxon>Actinomycetes</taxon>
        <taxon>Kitasatosporales</taxon>
        <taxon>Streptomycetaceae</taxon>
        <taxon>Streptomyces</taxon>
    </lineage>
</organism>
<dbReference type="KEGG" id="sfy:GFH48_26115"/>
<feature type="compositionally biased region" description="Polar residues" evidence="1">
    <location>
        <begin position="72"/>
        <end position="85"/>
    </location>
</feature>
<evidence type="ECO:0000256" key="1">
    <source>
        <dbReference type="SAM" id="MobiDB-lite"/>
    </source>
</evidence>
<reference evidence="3 4" key="1">
    <citation type="submission" date="2019-10" db="EMBL/GenBank/DDBJ databases">
        <title>A novel species.</title>
        <authorList>
            <person name="Gao J."/>
        </authorList>
    </citation>
    <scope>NUCLEOTIDE SEQUENCE [LARGE SCALE GENOMIC DNA]</scope>
    <source>
        <strain evidence="3 4">QMT-28</strain>
    </source>
</reference>
<proteinExistence type="predicted"/>
<gene>
    <name evidence="3" type="ORF">GFH48_26115</name>
</gene>